<reference evidence="2 3" key="2">
    <citation type="submission" date="2016-08" db="EMBL/GenBank/DDBJ databases">
        <title>Pervasive Adenine N6-methylation of Active Genes in Fungi.</title>
        <authorList>
            <consortium name="DOE Joint Genome Institute"/>
            <person name="Mondo S.J."/>
            <person name="Dannebaum R.O."/>
            <person name="Kuo R.C."/>
            <person name="Labutti K."/>
            <person name="Haridas S."/>
            <person name="Kuo A."/>
            <person name="Salamov A."/>
            <person name="Ahrendt S.R."/>
            <person name="Lipzen A."/>
            <person name="Sullivan W."/>
            <person name="Andreopoulos W.B."/>
            <person name="Clum A."/>
            <person name="Lindquist E."/>
            <person name="Daum C."/>
            <person name="Ramamoorthy G.K."/>
            <person name="Gryganskyi A."/>
            <person name="Culley D."/>
            <person name="Magnuson J.K."/>
            <person name="James T.Y."/>
            <person name="O'Malley M.A."/>
            <person name="Stajich J.E."/>
            <person name="Spatafora J.W."/>
            <person name="Visel A."/>
            <person name="Grigoriev I.V."/>
        </authorList>
    </citation>
    <scope>NUCLEOTIDE SEQUENCE [LARGE SCALE GENOMIC DNA]</scope>
    <source>
        <strain evidence="2 3">S4</strain>
    </source>
</reference>
<reference evidence="2 3" key="1">
    <citation type="submission" date="2016-08" db="EMBL/GenBank/DDBJ databases">
        <title>A Parts List for Fungal Cellulosomes Revealed by Comparative Genomics.</title>
        <authorList>
            <consortium name="DOE Joint Genome Institute"/>
            <person name="Haitjema C.H."/>
            <person name="Gilmore S.P."/>
            <person name="Henske J.K."/>
            <person name="Solomon K.V."/>
            <person name="De Groot R."/>
            <person name="Kuo A."/>
            <person name="Mondo S.J."/>
            <person name="Salamov A.A."/>
            <person name="Labutti K."/>
            <person name="Zhao Z."/>
            <person name="Chiniquy J."/>
            <person name="Barry K."/>
            <person name="Brewer H.M."/>
            <person name="Purvine S.O."/>
            <person name="Wright A.T."/>
            <person name="Boxma B."/>
            <person name="Van Alen T."/>
            <person name="Hackstein J.H."/>
            <person name="Baker S.E."/>
            <person name="Grigoriev I.V."/>
            <person name="O'Malley M.A."/>
        </authorList>
    </citation>
    <scope>NUCLEOTIDE SEQUENCE [LARGE SCALE GENOMIC DNA]</scope>
    <source>
        <strain evidence="2 3">S4</strain>
    </source>
</reference>
<feature type="compositionally biased region" description="Basic residues" evidence="1">
    <location>
        <begin position="213"/>
        <end position="222"/>
    </location>
</feature>
<evidence type="ECO:0000313" key="2">
    <source>
        <dbReference type="EMBL" id="ORX78640.1"/>
    </source>
</evidence>
<evidence type="ECO:0000256" key="1">
    <source>
        <dbReference type="SAM" id="MobiDB-lite"/>
    </source>
</evidence>
<dbReference type="Proteomes" id="UP000193944">
    <property type="component" value="Unassembled WGS sequence"/>
</dbReference>
<evidence type="ECO:0000313" key="3">
    <source>
        <dbReference type="Proteomes" id="UP000193944"/>
    </source>
</evidence>
<feature type="compositionally biased region" description="Low complexity" evidence="1">
    <location>
        <begin position="113"/>
        <end position="123"/>
    </location>
</feature>
<sequence length="294" mass="33379">MTSILGNQDNSSTECITDYSQEFKIEMENSICNYFSKCNLEEDKHDTNRSETLIDNNEIEYISPAPSLKGISDFMINQIFSTDEIIPIEYPSDDEDTKIKNVNEEVKNDNNKSSDTNKMSSCNSDVTLNVNDVNVTDSENINITDVNVTDNENISKSFAAEFIDLLDINMRELNSKKDDFHVIGLKKVDEEKENNESNSPTSINFKDDTLDKKQKKNKRSKHISIFTLNRKSSNSQLSRSKSTNIKSSSNKCKNTSSEIIDGSNDNGNKLKKSKSKLGLSKIFKNVKKRMSHQY</sequence>
<keyword evidence="3" id="KW-1185">Reference proteome</keyword>
<protein>
    <submittedName>
        <fullName evidence="2">Uncharacterized protein</fullName>
    </submittedName>
</protein>
<feature type="region of interest" description="Disordered" evidence="1">
    <location>
        <begin position="190"/>
        <end position="272"/>
    </location>
</feature>
<organism evidence="2 3">
    <name type="scientific">Anaeromyces robustus</name>
    <dbReference type="NCBI Taxonomy" id="1754192"/>
    <lineage>
        <taxon>Eukaryota</taxon>
        <taxon>Fungi</taxon>
        <taxon>Fungi incertae sedis</taxon>
        <taxon>Chytridiomycota</taxon>
        <taxon>Chytridiomycota incertae sedis</taxon>
        <taxon>Neocallimastigomycetes</taxon>
        <taxon>Neocallimastigales</taxon>
        <taxon>Neocallimastigaceae</taxon>
        <taxon>Anaeromyces</taxon>
    </lineage>
</organism>
<feature type="compositionally biased region" description="Low complexity" evidence="1">
    <location>
        <begin position="228"/>
        <end position="267"/>
    </location>
</feature>
<dbReference type="OrthoDB" id="10569111at2759"/>
<feature type="region of interest" description="Disordered" evidence="1">
    <location>
        <begin position="104"/>
        <end position="123"/>
    </location>
</feature>
<proteinExistence type="predicted"/>
<dbReference type="EMBL" id="MCFG01000203">
    <property type="protein sequence ID" value="ORX78640.1"/>
    <property type="molecule type" value="Genomic_DNA"/>
</dbReference>
<comment type="caution">
    <text evidence="2">The sequence shown here is derived from an EMBL/GenBank/DDBJ whole genome shotgun (WGS) entry which is preliminary data.</text>
</comment>
<gene>
    <name evidence="2" type="ORF">BCR32DRAFT_328463</name>
</gene>
<dbReference type="AlphaFoldDB" id="A0A1Y1WYL5"/>
<name>A0A1Y1WYL5_9FUNG</name>
<accession>A0A1Y1WYL5</accession>